<dbReference type="STRING" id="39777.B7L28_04640"/>
<keyword evidence="1" id="KW-1133">Transmembrane helix</keyword>
<reference evidence="3 4" key="1">
    <citation type="submission" date="2016-01" db="EMBL/GenBank/DDBJ databases">
        <authorList>
            <person name="Oliw E.H."/>
        </authorList>
    </citation>
    <scope>NUCLEOTIDE SEQUENCE [LARGE SCALE GENOMIC DNA]</scope>
    <source>
        <strain evidence="3 4">CMW7756B</strain>
    </source>
</reference>
<dbReference type="InterPro" id="IPR004509">
    <property type="entry name" value="Competence_ComEA_HhH"/>
</dbReference>
<evidence type="ECO:0000259" key="2">
    <source>
        <dbReference type="SMART" id="SM00278"/>
    </source>
</evidence>
<dbReference type="SMART" id="SM00278">
    <property type="entry name" value="HhH1"/>
    <property type="match status" value="2"/>
</dbReference>
<evidence type="ECO:0000313" key="3">
    <source>
        <dbReference type="EMBL" id="KXA65363.1"/>
    </source>
</evidence>
<dbReference type="EMBL" id="LRQT01000006">
    <property type="protein sequence ID" value="KXA65363.1"/>
    <property type="molecule type" value="Genomic_DNA"/>
</dbReference>
<comment type="caution">
    <text evidence="3">The sequence shown here is derived from an EMBL/GenBank/DDBJ whole genome shotgun (WGS) entry which is preliminary data.</text>
</comment>
<dbReference type="Proteomes" id="UP000070226">
    <property type="component" value="Unassembled WGS sequence"/>
</dbReference>
<dbReference type="InterPro" id="IPR051675">
    <property type="entry name" value="Endo/Exo/Phosphatase_dom_1"/>
</dbReference>
<dbReference type="GO" id="GO:0006281">
    <property type="term" value="P:DNA repair"/>
    <property type="evidence" value="ECO:0007669"/>
    <property type="project" value="InterPro"/>
</dbReference>
<feature type="domain" description="Helix-hairpin-helix DNA-binding motif class 1" evidence="2">
    <location>
        <begin position="167"/>
        <end position="186"/>
    </location>
</feature>
<accession>A0A133S6S1</accession>
<gene>
    <name evidence="3" type="ORF">HMPREF3233_00364</name>
</gene>
<name>A0A133S6S1_9FIRM</name>
<dbReference type="SUPFAM" id="SSF47781">
    <property type="entry name" value="RuvA domain 2-like"/>
    <property type="match status" value="1"/>
</dbReference>
<dbReference type="AlphaFoldDB" id="A0A133S6S1"/>
<evidence type="ECO:0000256" key="1">
    <source>
        <dbReference type="SAM" id="Phobius"/>
    </source>
</evidence>
<feature type="transmembrane region" description="Helical" evidence="1">
    <location>
        <begin position="20"/>
        <end position="38"/>
    </location>
</feature>
<dbReference type="Gene3D" id="1.10.150.320">
    <property type="entry name" value="Photosystem II 12 kDa extrinsic protein"/>
    <property type="match status" value="1"/>
</dbReference>
<organism evidence="3">
    <name type="scientific">Veillonella atypica</name>
    <dbReference type="NCBI Taxonomy" id="39777"/>
    <lineage>
        <taxon>Bacteria</taxon>
        <taxon>Bacillati</taxon>
        <taxon>Bacillota</taxon>
        <taxon>Negativicutes</taxon>
        <taxon>Veillonellales</taxon>
        <taxon>Veillonellaceae</taxon>
        <taxon>Veillonella</taxon>
    </lineage>
</organism>
<dbReference type="InterPro" id="IPR010994">
    <property type="entry name" value="RuvA_2-like"/>
</dbReference>
<keyword evidence="1" id="KW-0472">Membrane</keyword>
<keyword evidence="1" id="KW-0812">Transmembrane</keyword>
<feature type="domain" description="Helix-hairpin-helix DNA-binding motif class 1" evidence="2">
    <location>
        <begin position="197"/>
        <end position="216"/>
    </location>
</feature>
<dbReference type="GO" id="GO:0015627">
    <property type="term" value="C:type II protein secretion system complex"/>
    <property type="evidence" value="ECO:0007669"/>
    <property type="project" value="TreeGrafter"/>
</dbReference>
<proteinExistence type="predicted"/>
<dbReference type="NCBIfam" id="TIGR00426">
    <property type="entry name" value="competence protein ComEA helix-hairpin-helix repeat region"/>
    <property type="match status" value="1"/>
</dbReference>
<dbReference type="InterPro" id="IPR003583">
    <property type="entry name" value="Hlx-hairpin-Hlx_DNA-bd_motif"/>
</dbReference>
<dbReference type="PANTHER" id="PTHR21180">
    <property type="entry name" value="ENDONUCLEASE/EXONUCLEASE/PHOSPHATASE FAMILY DOMAIN-CONTAINING PROTEIN 1"/>
    <property type="match status" value="1"/>
</dbReference>
<evidence type="ECO:0000313" key="4">
    <source>
        <dbReference type="Proteomes" id="UP000070226"/>
    </source>
</evidence>
<dbReference type="InterPro" id="IPR019554">
    <property type="entry name" value="Soluble_ligand-bd"/>
</dbReference>
<dbReference type="PANTHER" id="PTHR21180:SF32">
    <property type="entry name" value="ENDONUCLEASE_EXONUCLEASE_PHOSPHATASE FAMILY DOMAIN-CONTAINING PROTEIN 1"/>
    <property type="match status" value="1"/>
</dbReference>
<dbReference type="GO" id="GO:0015628">
    <property type="term" value="P:protein secretion by the type II secretion system"/>
    <property type="evidence" value="ECO:0007669"/>
    <property type="project" value="TreeGrafter"/>
</dbReference>
<protein>
    <submittedName>
        <fullName evidence="3">ComEA protein</fullName>
    </submittedName>
</protein>
<dbReference type="Pfam" id="PF12836">
    <property type="entry name" value="HHH_3"/>
    <property type="match status" value="1"/>
</dbReference>
<sequence>METLIVGGDHMKQMIVSHKWIIIILCVLVGIYFLWPIITEGSTIMPDSSVLAANTSDMNSINHHESNSIHANNGVVQPEQHTEGTDAIVYVTGAIQSPGLYKVASSSTIGDVIKGAGGALPYGDVESINLAETVTGGQHIHIKFNFHGNPESLLRNQKININTATVKELDSLPGIGPTMAKRIEEYRQSKGAFTSIEDIKHVKGIGDGLFKKIRDKITV</sequence>
<dbReference type="Pfam" id="PF10531">
    <property type="entry name" value="SLBB"/>
    <property type="match status" value="1"/>
</dbReference>
<dbReference type="PATRIC" id="fig|39777.7.peg.355"/>
<dbReference type="GO" id="GO:0003677">
    <property type="term" value="F:DNA binding"/>
    <property type="evidence" value="ECO:0007669"/>
    <property type="project" value="InterPro"/>
</dbReference>